<dbReference type="OrthoDB" id="1898560at2759"/>
<feature type="domain" description="CS" evidence="4">
    <location>
        <begin position="168"/>
        <end position="256"/>
    </location>
</feature>
<comment type="similarity">
    <text evidence="1">Belongs to the SGT1 family.</text>
</comment>
<evidence type="ECO:0008006" key="7">
    <source>
        <dbReference type="Google" id="ProtNLM"/>
    </source>
</evidence>
<keyword evidence="6" id="KW-1185">Reference proteome</keyword>
<dbReference type="Pfam" id="PF04969">
    <property type="entry name" value="CS"/>
    <property type="match status" value="1"/>
</dbReference>
<reference evidence="5 6" key="1">
    <citation type="submission" date="2019-01" db="EMBL/GenBank/DDBJ databases">
        <title>Nuclear Genome Assembly of the Microalgal Biofuel strain Nannochloropsis salina CCMP1776.</title>
        <authorList>
            <person name="Hovde B."/>
        </authorList>
    </citation>
    <scope>NUCLEOTIDE SEQUENCE [LARGE SCALE GENOMIC DNA]</scope>
    <source>
        <strain evidence="5 6">CCMP1776</strain>
    </source>
</reference>
<dbReference type="InterPro" id="IPR007699">
    <property type="entry name" value="SGS_dom"/>
</dbReference>
<evidence type="ECO:0000313" key="6">
    <source>
        <dbReference type="Proteomes" id="UP000355283"/>
    </source>
</evidence>
<dbReference type="Gene3D" id="2.60.40.790">
    <property type="match status" value="1"/>
</dbReference>
<dbReference type="InterPro" id="IPR011990">
    <property type="entry name" value="TPR-like_helical_dom_sf"/>
</dbReference>
<dbReference type="InterPro" id="IPR019734">
    <property type="entry name" value="TPR_rpt"/>
</dbReference>
<dbReference type="Pfam" id="PF05002">
    <property type="entry name" value="SGS"/>
    <property type="match status" value="1"/>
</dbReference>
<organism evidence="5 6">
    <name type="scientific">Nannochloropsis salina CCMP1776</name>
    <dbReference type="NCBI Taxonomy" id="1027361"/>
    <lineage>
        <taxon>Eukaryota</taxon>
        <taxon>Sar</taxon>
        <taxon>Stramenopiles</taxon>
        <taxon>Ochrophyta</taxon>
        <taxon>Eustigmatophyceae</taxon>
        <taxon>Eustigmatales</taxon>
        <taxon>Monodopsidaceae</taxon>
        <taxon>Microchloropsis</taxon>
        <taxon>Microchloropsis salina</taxon>
    </lineage>
</organism>
<dbReference type="SMART" id="SM00028">
    <property type="entry name" value="TPR"/>
    <property type="match status" value="2"/>
</dbReference>
<dbReference type="Proteomes" id="UP000355283">
    <property type="component" value="Unassembled WGS sequence"/>
</dbReference>
<name>A0A4D9D9V7_9STRA</name>
<evidence type="ECO:0000313" key="5">
    <source>
        <dbReference type="EMBL" id="TFJ87177.1"/>
    </source>
</evidence>
<dbReference type="EMBL" id="SDOX01000006">
    <property type="protein sequence ID" value="TFJ87177.1"/>
    <property type="molecule type" value="Genomic_DNA"/>
</dbReference>
<evidence type="ECO:0000259" key="4">
    <source>
        <dbReference type="PROSITE" id="PS51203"/>
    </source>
</evidence>
<dbReference type="Gene3D" id="1.25.40.10">
    <property type="entry name" value="Tetratricopeptide repeat domain"/>
    <property type="match status" value="1"/>
</dbReference>
<dbReference type="InterPro" id="IPR044563">
    <property type="entry name" value="Sgt1-like"/>
</dbReference>
<protein>
    <recommendedName>
        <fullName evidence="7">CS domain-containing protein</fullName>
    </recommendedName>
</protein>
<feature type="domain" description="SGS" evidence="3">
    <location>
        <begin position="290"/>
        <end position="390"/>
    </location>
</feature>
<dbReference type="InterPro" id="IPR008978">
    <property type="entry name" value="HSP20-like_chaperone"/>
</dbReference>
<dbReference type="PROSITE" id="PS51203">
    <property type="entry name" value="CS"/>
    <property type="match status" value="1"/>
</dbReference>
<sequence>MEQAQLAFMDEDYVTADELFSAYIATHPDDATALVSRAAVHLKLNQPSQALHDAEAAASLKSDLEVAWYRQGVAAFALEDFSRAKEAFMRGRTLLGDRPEPQGRKYDVWLRKTTLELGEHNEQGMTVVAEGGIKELRQEQGAKGIEATVPRSQPSPTHPPSSAPAIPAGHVKFQFYQTTSYVTVTILYKGLREEDANVSVQPRHLKVSVGADGDVLFDRALFETVVPEKSSSKIFATKIEVKLRKAMEGLTWPELCALSPGAAASVHTVSAPTPHSHATALPSLAQGPATAPSSKPLRPYASTKDWGAVEKEISKELESEKPEGDEALNTLFRDIYAKGSDETRRAMVKSFQTSGGTVLSTNWEEVGKKDYEKEEERKAPEGMEWRKWGV</sequence>
<dbReference type="SUPFAM" id="SSF49764">
    <property type="entry name" value="HSP20-like chaperones"/>
    <property type="match status" value="1"/>
</dbReference>
<proteinExistence type="inferred from homology"/>
<gene>
    <name evidence="5" type="ORF">NSK_001509</name>
</gene>
<dbReference type="CDD" id="cd06463">
    <property type="entry name" value="p23_like"/>
    <property type="match status" value="1"/>
</dbReference>
<dbReference type="AlphaFoldDB" id="A0A4D9D9V7"/>
<dbReference type="PANTHER" id="PTHR45862">
    <property type="entry name" value="PROTEIN SGT1 HOMOLOG"/>
    <property type="match status" value="1"/>
</dbReference>
<dbReference type="SUPFAM" id="SSF48452">
    <property type="entry name" value="TPR-like"/>
    <property type="match status" value="1"/>
</dbReference>
<evidence type="ECO:0000259" key="3">
    <source>
        <dbReference type="PROSITE" id="PS51048"/>
    </source>
</evidence>
<evidence type="ECO:0000256" key="2">
    <source>
        <dbReference type="SAM" id="MobiDB-lite"/>
    </source>
</evidence>
<comment type="caution">
    <text evidence="5">The sequence shown here is derived from an EMBL/GenBank/DDBJ whole genome shotgun (WGS) entry which is preliminary data.</text>
</comment>
<feature type="region of interest" description="Disordered" evidence="2">
    <location>
        <begin position="370"/>
        <end position="390"/>
    </location>
</feature>
<dbReference type="GO" id="GO:0051087">
    <property type="term" value="F:protein-folding chaperone binding"/>
    <property type="evidence" value="ECO:0007669"/>
    <property type="project" value="InterPro"/>
</dbReference>
<dbReference type="PROSITE" id="PS51048">
    <property type="entry name" value="SGS"/>
    <property type="match status" value="1"/>
</dbReference>
<evidence type="ECO:0000256" key="1">
    <source>
        <dbReference type="ARBA" id="ARBA00008509"/>
    </source>
</evidence>
<accession>A0A4D9D9V7</accession>
<dbReference type="InterPro" id="IPR007052">
    <property type="entry name" value="CS_dom"/>
</dbReference>
<feature type="region of interest" description="Disordered" evidence="2">
    <location>
        <begin position="267"/>
        <end position="302"/>
    </location>
</feature>